<evidence type="ECO:0000256" key="5">
    <source>
        <dbReference type="ARBA" id="ARBA00023136"/>
    </source>
</evidence>
<evidence type="ECO:0000313" key="7">
    <source>
        <dbReference type="EMBL" id="MCE3532773.1"/>
    </source>
</evidence>
<evidence type="ECO:0000256" key="4">
    <source>
        <dbReference type="ARBA" id="ARBA00022989"/>
    </source>
</evidence>
<reference evidence="7 8" key="1">
    <citation type="journal article" date="2024" name="Pathogens">
        <title>Characterization of a Novel Species of Legionella Isolated from a Healthcare Facility: Legionella resiliens sp. nov.</title>
        <authorList>
            <person name="Cristino S."/>
            <person name="Pascale M.R."/>
            <person name="Marino F."/>
            <person name="Derelitto C."/>
            <person name="Salaris S."/>
            <person name="Orsini M."/>
            <person name="Squarzoni S."/>
            <person name="Grottola A."/>
            <person name="Girolamini L."/>
        </authorList>
    </citation>
    <scope>NUCLEOTIDE SEQUENCE [LARGE SCALE GENOMIC DNA]</scope>
    <source>
        <strain evidence="7 8">8cVS16</strain>
    </source>
</reference>
<keyword evidence="2" id="KW-0813">Transport</keyword>
<dbReference type="PANTHER" id="PTHR11101:SF80">
    <property type="entry name" value="PHOSPHATE TRANSPORTER"/>
    <property type="match status" value="1"/>
</dbReference>
<feature type="transmembrane region" description="Helical" evidence="6">
    <location>
        <begin position="79"/>
        <end position="99"/>
    </location>
</feature>
<evidence type="ECO:0000256" key="6">
    <source>
        <dbReference type="SAM" id="Phobius"/>
    </source>
</evidence>
<keyword evidence="8" id="KW-1185">Reference proteome</keyword>
<evidence type="ECO:0000313" key="8">
    <source>
        <dbReference type="Proteomes" id="UP001320170"/>
    </source>
</evidence>
<evidence type="ECO:0000256" key="1">
    <source>
        <dbReference type="ARBA" id="ARBA00004141"/>
    </source>
</evidence>
<dbReference type="Pfam" id="PF01384">
    <property type="entry name" value="PHO4"/>
    <property type="match status" value="1"/>
</dbReference>
<dbReference type="EMBL" id="JAJTND010000004">
    <property type="protein sequence ID" value="MCE3532773.1"/>
    <property type="molecule type" value="Genomic_DNA"/>
</dbReference>
<feature type="transmembrane region" description="Helical" evidence="6">
    <location>
        <begin position="12"/>
        <end position="30"/>
    </location>
</feature>
<dbReference type="InterPro" id="IPR001204">
    <property type="entry name" value="Phos_transporter"/>
</dbReference>
<accession>A0ABS8X208</accession>
<dbReference type="Proteomes" id="UP001320170">
    <property type="component" value="Unassembled WGS sequence"/>
</dbReference>
<evidence type="ECO:0000256" key="2">
    <source>
        <dbReference type="ARBA" id="ARBA00022448"/>
    </source>
</evidence>
<sequence length="101" mass="10919">MATGILTPLQAVMWAAFFNFIAFLIFKLCAETGAAMVIFAATDFGVPVSTTLIVTGSIAGVGISQSFWGTQWSMMRTIFLTWILTIPVTALIAAMIMLIHQ</sequence>
<comment type="caution">
    <text evidence="7">The sequence shown here is derived from an EMBL/GenBank/DDBJ whole genome shotgun (WGS) entry which is preliminary data.</text>
</comment>
<keyword evidence="4 6" id="KW-1133">Transmembrane helix</keyword>
<feature type="transmembrane region" description="Helical" evidence="6">
    <location>
        <begin position="37"/>
        <end position="59"/>
    </location>
</feature>
<keyword evidence="3 6" id="KW-0812">Transmembrane</keyword>
<keyword evidence="5 6" id="KW-0472">Membrane</keyword>
<organism evidence="7 8">
    <name type="scientific">Legionella resiliens</name>
    <dbReference type="NCBI Taxonomy" id="2905958"/>
    <lineage>
        <taxon>Bacteria</taxon>
        <taxon>Pseudomonadati</taxon>
        <taxon>Pseudomonadota</taxon>
        <taxon>Gammaproteobacteria</taxon>
        <taxon>Legionellales</taxon>
        <taxon>Legionellaceae</taxon>
        <taxon>Legionella</taxon>
    </lineage>
</organism>
<protein>
    <submittedName>
        <fullName evidence="7">Inorganic phosphate transporter</fullName>
    </submittedName>
</protein>
<gene>
    <name evidence="7" type="ORF">LXO92_10330</name>
</gene>
<evidence type="ECO:0000256" key="3">
    <source>
        <dbReference type="ARBA" id="ARBA00022692"/>
    </source>
</evidence>
<name>A0ABS8X208_9GAMM</name>
<dbReference type="PANTHER" id="PTHR11101">
    <property type="entry name" value="PHOSPHATE TRANSPORTER"/>
    <property type="match status" value="1"/>
</dbReference>
<proteinExistence type="predicted"/>
<comment type="subcellular location">
    <subcellularLocation>
        <location evidence="1">Membrane</location>
        <topology evidence="1">Multi-pass membrane protein</topology>
    </subcellularLocation>
</comment>